<accession>A0AAV1B3Q7</accession>
<keyword evidence="2" id="KW-1185">Reference proteome</keyword>
<dbReference type="Proteomes" id="UP001157006">
    <property type="component" value="Chromosome 6"/>
</dbReference>
<evidence type="ECO:0000313" key="2">
    <source>
        <dbReference type="Proteomes" id="UP001157006"/>
    </source>
</evidence>
<dbReference type="AlphaFoldDB" id="A0AAV1B3Q7"/>
<protein>
    <recommendedName>
        <fullName evidence="3">Reverse transcriptase zinc-binding domain-containing protein</fullName>
    </recommendedName>
</protein>
<sequence length="109" mass="12723">MAILENLCGARVCDLVDEHGAWNIDILHDWFPVHWIDKLRSCVPPCAGEAPDVFYFVGAGDVKFSVCEMFREIERYDNSNIDEEWKLIWKLAVPERCRSFIWLLNMTDS</sequence>
<reference evidence="1 2" key="1">
    <citation type="submission" date="2023-01" db="EMBL/GenBank/DDBJ databases">
        <authorList>
            <person name="Kreplak J."/>
        </authorList>
    </citation>
    <scope>NUCLEOTIDE SEQUENCE [LARGE SCALE GENOMIC DNA]</scope>
</reference>
<proteinExistence type="predicted"/>
<organism evidence="1 2">
    <name type="scientific">Vicia faba</name>
    <name type="common">Broad bean</name>
    <name type="synonym">Faba vulgaris</name>
    <dbReference type="NCBI Taxonomy" id="3906"/>
    <lineage>
        <taxon>Eukaryota</taxon>
        <taxon>Viridiplantae</taxon>
        <taxon>Streptophyta</taxon>
        <taxon>Embryophyta</taxon>
        <taxon>Tracheophyta</taxon>
        <taxon>Spermatophyta</taxon>
        <taxon>Magnoliopsida</taxon>
        <taxon>eudicotyledons</taxon>
        <taxon>Gunneridae</taxon>
        <taxon>Pentapetalae</taxon>
        <taxon>rosids</taxon>
        <taxon>fabids</taxon>
        <taxon>Fabales</taxon>
        <taxon>Fabaceae</taxon>
        <taxon>Papilionoideae</taxon>
        <taxon>50 kb inversion clade</taxon>
        <taxon>NPAAA clade</taxon>
        <taxon>Hologalegina</taxon>
        <taxon>IRL clade</taxon>
        <taxon>Fabeae</taxon>
        <taxon>Vicia</taxon>
    </lineage>
</organism>
<dbReference type="EMBL" id="OX451741">
    <property type="protein sequence ID" value="CAI8617405.1"/>
    <property type="molecule type" value="Genomic_DNA"/>
</dbReference>
<gene>
    <name evidence="1" type="ORF">VFH_VI075160</name>
</gene>
<evidence type="ECO:0000313" key="1">
    <source>
        <dbReference type="EMBL" id="CAI8617405.1"/>
    </source>
</evidence>
<name>A0AAV1B3Q7_VICFA</name>
<evidence type="ECO:0008006" key="3">
    <source>
        <dbReference type="Google" id="ProtNLM"/>
    </source>
</evidence>